<keyword evidence="4" id="KW-0732">Signal</keyword>
<dbReference type="InterPro" id="IPR012338">
    <property type="entry name" value="Beta-lactam/transpept-like"/>
</dbReference>
<evidence type="ECO:0000259" key="7">
    <source>
        <dbReference type="Pfam" id="PF00905"/>
    </source>
</evidence>
<keyword evidence="5" id="KW-0378">Hydrolase</keyword>
<dbReference type="PANTHER" id="PTHR30627">
    <property type="entry name" value="PEPTIDOGLYCAN D,D-TRANSPEPTIDASE"/>
    <property type="match status" value="1"/>
</dbReference>
<comment type="caution">
    <text evidence="8">The sequence shown here is derived from an EMBL/GenBank/DDBJ whole genome shotgun (WGS) entry which is preliminary data.</text>
</comment>
<dbReference type="SUPFAM" id="SSF56601">
    <property type="entry name" value="beta-lactamase/transpeptidase-like"/>
    <property type="match status" value="1"/>
</dbReference>
<organism evidence="8 9">
    <name type="scientific">Tigheibacillus jepli</name>
    <dbReference type="NCBI Taxonomy" id="3035914"/>
    <lineage>
        <taxon>Bacteria</taxon>
        <taxon>Bacillati</taxon>
        <taxon>Bacillota</taxon>
        <taxon>Bacilli</taxon>
        <taxon>Bacillales</taxon>
        <taxon>Bacillaceae</taxon>
        <taxon>Tigheibacillus</taxon>
    </lineage>
</organism>
<evidence type="ECO:0000256" key="6">
    <source>
        <dbReference type="ARBA" id="ARBA00023251"/>
    </source>
</evidence>
<feature type="domain" description="Penicillin-binding protein transpeptidase" evidence="7">
    <location>
        <begin position="1"/>
        <end position="183"/>
    </location>
</feature>
<accession>A0ABU5CEN6</accession>
<dbReference type="Pfam" id="PF00905">
    <property type="entry name" value="Transpeptidase"/>
    <property type="match status" value="1"/>
</dbReference>
<evidence type="ECO:0000313" key="9">
    <source>
        <dbReference type="Proteomes" id="UP001228376"/>
    </source>
</evidence>
<dbReference type="InterPro" id="IPR050515">
    <property type="entry name" value="Beta-lactam/transpept"/>
</dbReference>
<dbReference type="InterPro" id="IPR001460">
    <property type="entry name" value="PCN-bd_Tpept"/>
</dbReference>
<protein>
    <recommendedName>
        <fullName evidence="3">beta-lactamase</fullName>
        <ecNumber evidence="3">3.5.2.6</ecNumber>
    </recommendedName>
</protein>
<dbReference type="PANTHER" id="PTHR30627:SF6">
    <property type="entry name" value="BETA-LACTAMASE YBXI-RELATED"/>
    <property type="match status" value="1"/>
</dbReference>
<dbReference type="RefSeq" id="WP_320384316.1">
    <property type="nucleotide sequence ID" value="NZ_JAROCA020000001.1"/>
</dbReference>
<evidence type="ECO:0000313" key="8">
    <source>
        <dbReference type="EMBL" id="MDY0404773.1"/>
    </source>
</evidence>
<gene>
    <name evidence="8" type="ORF">P5G51_004595</name>
</gene>
<evidence type="ECO:0000256" key="2">
    <source>
        <dbReference type="ARBA" id="ARBA00007898"/>
    </source>
</evidence>
<proteinExistence type="inferred from homology"/>
<sequence length="190" mass="21245">MIALEEGVITPAESNRVWNGKSYPVQAWNHDQNLSSAMSDSVNWYFQRLDQATGRKKLENYFASIGYGNEDFSGGLSSFWLESSLKISPVEQVQMLKAMNENKLGFHKESTNAIKDVLFAGEHQGSKLYGKTGTGTVNGKDINGWFVGFVVQADNTYYFAVNVQDENGKANGRSAMKIAKQILRDKHIYD</sequence>
<evidence type="ECO:0000256" key="1">
    <source>
        <dbReference type="ARBA" id="ARBA00001526"/>
    </source>
</evidence>
<dbReference type="Gene3D" id="3.40.710.10">
    <property type="entry name" value="DD-peptidase/beta-lactamase superfamily"/>
    <property type="match status" value="1"/>
</dbReference>
<evidence type="ECO:0000256" key="5">
    <source>
        <dbReference type="ARBA" id="ARBA00022801"/>
    </source>
</evidence>
<comment type="catalytic activity">
    <reaction evidence="1">
        <text>a beta-lactam + H2O = a substituted beta-amino acid</text>
        <dbReference type="Rhea" id="RHEA:20401"/>
        <dbReference type="ChEBI" id="CHEBI:15377"/>
        <dbReference type="ChEBI" id="CHEBI:35627"/>
        <dbReference type="ChEBI" id="CHEBI:140347"/>
        <dbReference type="EC" id="3.5.2.6"/>
    </reaction>
</comment>
<dbReference type="EC" id="3.5.2.6" evidence="3"/>
<name>A0ABU5CEN6_9BACI</name>
<reference evidence="8 9" key="1">
    <citation type="submission" date="2023-10" db="EMBL/GenBank/DDBJ databases">
        <title>179-bfca-hs.</title>
        <authorList>
            <person name="Miliotis G."/>
            <person name="Sengupta P."/>
            <person name="Hameed A."/>
            <person name="Chuvochina M."/>
            <person name="Mcdonagh F."/>
            <person name="Simpson A.C."/>
            <person name="Singh N.K."/>
            <person name="Rekha P.D."/>
            <person name="Raman K."/>
            <person name="Hugenholtz P."/>
            <person name="Venkateswaran K."/>
        </authorList>
    </citation>
    <scope>NUCLEOTIDE SEQUENCE [LARGE SCALE GENOMIC DNA]</scope>
    <source>
        <strain evidence="8 9">179-BFC-A-HS</strain>
    </source>
</reference>
<evidence type="ECO:0000256" key="3">
    <source>
        <dbReference type="ARBA" id="ARBA00012865"/>
    </source>
</evidence>
<evidence type="ECO:0000256" key="4">
    <source>
        <dbReference type="ARBA" id="ARBA00022729"/>
    </source>
</evidence>
<keyword evidence="6" id="KW-0046">Antibiotic resistance</keyword>
<keyword evidence="9" id="KW-1185">Reference proteome</keyword>
<dbReference type="Proteomes" id="UP001228376">
    <property type="component" value="Unassembled WGS sequence"/>
</dbReference>
<comment type="similarity">
    <text evidence="2">Belongs to the class-D beta-lactamase family.</text>
</comment>
<dbReference type="EMBL" id="JAROCA020000001">
    <property type="protein sequence ID" value="MDY0404773.1"/>
    <property type="molecule type" value="Genomic_DNA"/>
</dbReference>